<dbReference type="CDD" id="cd00082">
    <property type="entry name" value="HisKA"/>
    <property type="match status" value="1"/>
</dbReference>
<dbReference type="InterPro" id="IPR003661">
    <property type="entry name" value="HisK_dim/P_dom"/>
</dbReference>
<dbReference type="Gene3D" id="3.30.565.10">
    <property type="entry name" value="Histidine kinase-like ATPase, C-terminal domain"/>
    <property type="match status" value="1"/>
</dbReference>
<dbReference type="GO" id="GO:0016036">
    <property type="term" value="P:cellular response to phosphate starvation"/>
    <property type="evidence" value="ECO:0007669"/>
    <property type="project" value="TreeGrafter"/>
</dbReference>
<dbReference type="PANTHER" id="PTHR45453">
    <property type="entry name" value="PHOSPHATE REGULON SENSOR PROTEIN PHOR"/>
    <property type="match status" value="1"/>
</dbReference>
<dbReference type="PROSITE" id="PS50112">
    <property type="entry name" value="PAS"/>
    <property type="match status" value="1"/>
</dbReference>
<name>A0A0T5XAF6_9BACT</name>
<dbReference type="Pfam" id="PF00989">
    <property type="entry name" value="PAS"/>
    <property type="match status" value="1"/>
</dbReference>
<dbReference type="InterPro" id="IPR013767">
    <property type="entry name" value="PAS_fold"/>
</dbReference>
<gene>
    <name evidence="14" type="ORF">HMPREF1705_04594</name>
</gene>
<keyword evidence="10" id="KW-0812">Transmembrane</keyword>
<dbReference type="InterPro" id="IPR003594">
    <property type="entry name" value="HATPase_dom"/>
</dbReference>
<dbReference type="Gene3D" id="1.10.287.130">
    <property type="match status" value="1"/>
</dbReference>
<dbReference type="SMART" id="SM00388">
    <property type="entry name" value="HisKA"/>
    <property type="match status" value="1"/>
</dbReference>
<keyword evidence="6" id="KW-0418">Kinase</keyword>
<comment type="subcellular location">
    <subcellularLocation>
        <location evidence="2">Membrane</location>
    </subcellularLocation>
</comment>
<feature type="domain" description="PAS" evidence="12">
    <location>
        <begin position="241"/>
        <end position="286"/>
    </location>
</feature>
<dbReference type="GO" id="GO:0005886">
    <property type="term" value="C:plasma membrane"/>
    <property type="evidence" value="ECO:0007669"/>
    <property type="project" value="TreeGrafter"/>
</dbReference>
<evidence type="ECO:0000256" key="8">
    <source>
        <dbReference type="ARBA" id="ARBA00023136"/>
    </source>
</evidence>
<evidence type="ECO:0000256" key="6">
    <source>
        <dbReference type="ARBA" id="ARBA00022777"/>
    </source>
</evidence>
<comment type="caution">
    <text evidence="14">The sequence shown here is derived from an EMBL/GenBank/DDBJ whole genome shotgun (WGS) entry which is preliminary data.</text>
</comment>
<dbReference type="SUPFAM" id="SSF55785">
    <property type="entry name" value="PYP-like sensor domain (PAS domain)"/>
    <property type="match status" value="1"/>
</dbReference>
<keyword evidence="7" id="KW-0902">Two-component regulatory system</keyword>
<dbReference type="CDD" id="cd00130">
    <property type="entry name" value="PAS"/>
    <property type="match status" value="1"/>
</dbReference>
<evidence type="ECO:0000259" key="13">
    <source>
        <dbReference type="PROSITE" id="PS50885"/>
    </source>
</evidence>
<dbReference type="GO" id="GO:0006355">
    <property type="term" value="P:regulation of DNA-templated transcription"/>
    <property type="evidence" value="ECO:0007669"/>
    <property type="project" value="InterPro"/>
</dbReference>
<dbReference type="InterPro" id="IPR000014">
    <property type="entry name" value="PAS"/>
</dbReference>
<keyword evidence="8 10" id="KW-0472">Membrane</keyword>
<dbReference type="CDD" id="cd00075">
    <property type="entry name" value="HATPase"/>
    <property type="match status" value="1"/>
</dbReference>
<dbReference type="EMBL" id="ACJX03000001">
    <property type="protein sequence ID" value="KRT35322.1"/>
    <property type="molecule type" value="Genomic_DNA"/>
</dbReference>
<feature type="domain" description="Histidine kinase" evidence="11">
    <location>
        <begin position="358"/>
        <end position="586"/>
    </location>
</feature>
<dbReference type="InterPro" id="IPR050351">
    <property type="entry name" value="BphY/WalK/GraS-like"/>
</dbReference>
<evidence type="ECO:0000256" key="2">
    <source>
        <dbReference type="ARBA" id="ARBA00004370"/>
    </source>
</evidence>
<evidence type="ECO:0000256" key="1">
    <source>
        <dbReference type="ARBA" id="ARBA00000085"/>
    </source>
</evidence>
<dbReference type="Pfam" id="PF00672">
    <property type="entry name" value="HAMP"/>
    <property type="match status" value="1"/>
</dbReference>
<dbReference type="Gene3D" id="6.10.340.10">
    <property type="match status" value="1"/>
</dbReference>
<sequence length="589" mass="66803">MMKSIKGQIVFFTVFLVLLTICSSWYLSSKAFQNSLINQAFEEQSLTLENIEKAIAKLNRSEAIRFLAQKNFAHSDRISLYDLTGKIIWDSKPEEAKIEYLSGSADFQRALKEPLVFDSIYNKAKRTYLTHMLKKISLSDEELIIVLSRSLNLLTSVKGGLNLYFFLLMLILSFFAVLLSHFIIRKILTPLEELSGVASKLAEGKEARFSLIGPPEISNLARSLREMAENLQNTLKLLNQQRNNLKQLIDYLPAGVILIDSEGKILYLNKSTIDILDMAQGDYINKLFIGVIGLPKLIELYDELKERSEAESTIEVTNQNKRYLNCKAKRLEKGYLFLITDITDQKQMEIARRNFIADASHEFQTPLTVIKAATEILACNPDMEASEREKLLQKITEQEDRLSRLVDDLLYLAKLESQQMTITKGERETVDIVSMLKDLASEYKGYPQARYIEWKVDLPFTRAPIEASYDAIKKALGNIIDNAVKYTQQKFKDQKGGLICISLDENKNFWHVSISDNGVGVPSNTTEDIFARFKRGSFKTGYREKSAGYGLGLAIAKNIIEGHGGIIELKSPVNPTTFLVSLPKLRKKD</sequence>
<dbReference type="PROSITE" id="PS50109">
    <property type="entry name" value="HIS_KIN"/>
    <property type="match status" value="1"/>
</dbReference>
<dbReference type="SMART" id="SM00387">
    <property type="entry name" value="HATPase_c"/>
    <property type="match status" value="1"/>
</dbReference>
<dbReference type="RefSeq" id="WP_009202042.1">
    <property type="nucleotide sequence ID" value="NZ_ACJX03000001.1"/>
</dbReference>
<protein>
    <recommendedName>
        <fullName evidence="3">histidine kinase</fullName>
        <ecNumber evidence="3">2.7.13.3</ecNumber>
    </recommendedName>
</protein>
<dbReference type="eggNOG" id="COG5002">
    <property type="taxonomic scope" value="Bacteria"/>
</dbReference>
<dbReference type="Pfam" id="PF00512">
    <property type="entry name" value="HisKA"/>
    <property type="match status" value="1"/>
</dbReference>
<reference evidence="15" key="1">
    <citation type="submission" date="2012-09" db="EMBL/GenBank/DDBJ databases">
        <authorList>
            <person name="Weinstock G."/>
            <person name="Sodergren E."/>
            <person name="Clifton S."/>
            <person name="Fulton L."/>
            <person name="Fulton B."/>
            <person name="Courtney L."/>
            <person name="Fronick C."/>
            <person name="Harrison M."/>
            <person name="Strong C."/>
            <person name="Farmer C."/>
            <person name="Delehaunty K."/>
            <person name="Markovic C."/>
            <person name="Hall O."/>
            <person name="Minx P."/>
            <person name="Tomlinson C."/>
            <person name="Mitreva M."/>
            <person name="Nelson J."/>
            <person name="Hou S."/>
            <person name="Wollam A."/>
            <person name="Pepin K.H."/>
            <person name="Johnson M."/>
            <person name="Bhonagiri V."/>
            <person name="Nash W.E."/>
            <person name="Suruliraj S."/>
            <person name="Warren W."/>
            <person name="Chinwalla A."/>
            <person name="Mardis E.R."/>
            <person name="Wilson R.K."/>
        </authorList>
    </citation>
    <scope>NUCLEOTIDE SEQUENCE [LARGE SCALE GENOMIC DNA]</scope>
    <source>
        <strain evidence="15">OS1</strain>
    </source>
</reference>
<keyword evidence="4" id="KW-0597">Phosphoprotein</keyword>
<proteinExistence type="predicted"/>
<dbReference type="InterPro" id="IPR036890">
    <property type="entry name" value="HATPase_C_sf"/>
</dbReference>
<evidence type="ECO:0000313" key="15">
    <source>
        <dbReference type="Proteomes" id="UP000005273"/>
    </source>
</evidence>
<dbReference type="STRING" id="592015.HMPREF1705_04594"/>
<accession>A0A0T5XAF6</accession>
<evidence type="ECO:0000256" key="10">
    <source>
        <dbReference type="SAM" id="Phobius"/>
    </source>
</evidence>
<dbReference type="PRINTS" id="PR00344">
    <property type="entry name" value="BCTRLSENSOR"/>
</dbReference>
<dbReference type="EC" id="2.7.13.3" evidence="3"/>
<dbReference type="InterPro" id="IPR035965">
    <property type="entry name" value="PAS-like_dom_sf"/>
</dbReference>
<dbReference type="GO" id="GO:0000155">
    <property type="term" value="F:phosphorelay sensor kinase activity"/>
    <property type="evidence" value="ECO:0007669"/>
    <property type="project" value="InterPro"/>
</dbReference>
<dbReference type="CDD" id="cd06225">
    <property type="entry name" value="HAMP"/>
    <property type="match status" value="1"/>
</dbReference>
<dbReference type="PANTHER" id="PTHR45453:SF1">
    <property type="entry name" value="PHOSPHATE REGULON SENSOR PROTEIN PHOR"/>
    <property type="match status" value="1"/>
</dbReference>
<feature type="domain" description="HAMP" evidence="13">
    <location>
        <begin position="185"/>
        <end position="236"/>
    </location>
</feature>
<evidence type="ECO:0000313" key="14">
    <source>
        <dbReference type="EMBL" id="KRT35322.1"/>
    </source>
</evidence>
<dbReference type="GO" id="GO:0004721">
    <property type="term" value="F:phosphoprotein phosphatase activity"/>
    <property type="evidence" value="ECO:0007669"/>
    <property type="project" value="TreeGrafter"/>
</dbReference>
<dbReference type="Gene3D" id="3.30.450.20">
    <property type="entry name" value="PAS domain"/>
    <property type="match status" value="1"/>
</dbReference>
<dbReference type="Pfam" id="PF02518">
    <property type="entry name" value="HATPase_c"/>
    <property type="match status" value="1"/>
</dbReference>
<comment type="catalytic activity">
    <reaction evidence="1">
        <text>ATP + protein L-histidine = ADP + protein N-phospho-L-histidine.</text>
        <dbReference type="EC" id="2.7.13.3"/>
    </reaction>
</comment>
<keyword evidence="10" id="KW-1133">Transmembrane helix</keyword>
<evidence type="ECO:0000256" key="5">
    <source>
        <dbReference type="ARBA" id="ARBA00022679"/>
    </source>
</evidence>
<dbReference type="InterPro" id="IPR003660">
    <property type="entry name" value="HAMP_dom"/>
</dbReference>
<dbReference type="AlphaFoldDB" id="A0A0T5XAF6"/>
<evidence type="ECO:0000256" key="4">
    <source>
        <dbReference type="ARBA" id="ARBA00022553"/>
    </source>
</evidence>
<evidence type="ECO:0000256" key="9">
    <source>
        <dbReference type="SAM" id="Coils"/>
    </source>
</evidence>
<dbReference type="SUPFAM" id="SSF47384">
    <property type="entry name" value="Homodimeric domain of signal transducing histidine kinase"/>
    <property type="match status" value="1"/>
</dbReference>
<dbReference type="SMART" id="SM00304">
    <property type="entry name" value="HAMP"/>
    <property type="match status" value="1"/>
</dbReference>
<feature type="coiled-coil region" evidence="9">
    <location>
        <begin position="221"/>
        <end position="248"/>
    </location>
</feature>
<evidence type="ECO:0000259" key="11">
    <source>
        <dbReference type="PROSITE" id="PS50109"/>
    </source>
</evidence>
<keyword evidence="5" id="KW-0808">Transferase</keyword>
<dbReference type="SUPFAM" id="SSF55874">
    <property type="entry name" value="ATPase domain of HSP90 chaperone/DNA topoisomerase II/histidine kinase"/>
    <property type="match status" value="1"/>
</dbReference>
<dbReference type="Proteomes" id="UP000005273">
    <property type="component" value="Unassembled WGS sequence"/>
</dbReference>
<dbReference type="FunFam" id="1.10.287.130:FF:000001">
    <property type="entry name" value="Two-component sensor histidine kinase"/>
    <property type="match status" value="1"/>
</dbReference>
<dbReference type="InterPro" id="IPR036097">
    <property type="entry name" value="HisK_dim/P_sf"/>
</dbReference>
<feature type="transmembrane region" description="Helical" evidence="10">
    <location>
        <begin position="163"/>
        <end position="184"/>
    </location>
</feature>
<keyword evidence="15" id="KW-1185">Reference proteome</keyword>
<evidence type="ECO:0000256" key="3">
    <source>
        <dbReference type="ARBA" id="ARBA00012438"/>
    </source>
</evidence>
<dbReference type="PROSITE" id="PS50885">
    <property type="entry name" value="HAMP"/>
    <property type="match status" value="1"/>
</dbReference>
<dbReference type="InterPro" id="IPR004358">
    <property type="entry name" value="Sig_transdc_His_kin-like_C"/>
</dbReference>
<dbReference type="SMART" id="SM00091">
    <property type="entry name" value="PAS"/>
    <property type="match status" value="1"/>
</dbReference>
<organism evidence="14 15">
    <name type="scientific">Acetomicrobium hydrogeniformans ATCC BAA-1850</name>
    <dbReference type="NCBI Taxonomy" id="592015"/>
    <lineage>
        <taxon>Bacteria</taxon>
        <taxon>Thermotogati</taxon>
        <taxon>Synergistota</taxon>
        <taxon>Synergistia</taxon>
        <taxon>Synergistales</taxon>
        <taxon>Acetomicrobiaceae</taxon>
        <taxon>Acetomicrobium</taxon>
    </lineage>
</organism>
<evidence type="ECO:0000256" key="7">
    <source>
        <dbReference type="ARBA" id="ARBA00023012"/>
    </source>
</evidence>
<keyword evidence="9" id="KW-0175">Coiled coil</keyword>
<evidence type="ECO:0000259" key="12">
    <source>
        <dbReference type="PROSITE" id="PS50112"/>
    </source>
</evidence>
<dbReference type="InterPro" id="IPR005467">
    <property type="entry name" value="His_kinase_dom"/>
</dbReference>